<dbReference type="Proteomes" id="UP001597299">
    <property type="component" value="Unassembled WGS sequence"/>
</dbReference>
<dbReference type="InterPro" id="IPR027417">
    <property type="entry name" value="P-loop_NTPase"/>
</dbReference>
<dbReference type="Gene3D" id="3.40.50.300">
    <property type="entry name" value="P-loop containing nucleotide triphosphate hydrolases"/>
    <property type="match status" value="1"/>
</dbReference>
<name>A0ABW4YYB6_9HYPH</name>
<proteinExistence type="predicted"/>
<keyword evidence="2" id="KW-1185">Reference proteome</keyword>
<sequence>MAVVAASPRLWIVAGPNGSGKSTLYDATDIEGFGKSVWIINPDLLAARIRVREGLDLLDANLAAVERIENWLRSSVETYQTIGVETVLSTDKYQSLVTAAKSRGFELRLLYVMLRSVELNIERVRLRVAKGGHAVAEDKILGRHRRSLGQLPWFLEQADWARIYDNSGAEPKLVGQKTGGIVELDPSAPADLLSTLGQKV</sequence>
<evidence type="ECO:0000313" key="2">
    <source>
        <dbReference type="Proteomes" id="UP001597299"/>
    </source>
</evidence>
<gene>
    <name evidence="1" type="ORF">ACFSNC_12750</name>
</gene>
<reference evidence="2" key="1">
    <citation type="journal article" date="2019" name="Int. J. Syst. Evol. Microbiol.">
        <title>The Global Catalogue of Microorganisms (GCM) 10K type strain sequencing project: providing services to taxonomists for standard genome sequencing and annotation.</title>
        <authorList>
            <consortium name="The Broad Institute Genomics Platform"/>
            <consortium name="The Broad Institute Genome Sequencing Center for Infectious Disease"/>
            <person name="Wu L."/>
            <person name="Ma J."/>
        </authorList>
    </citation>
    <scope>NUCLEOTIDE SEQUENCE [LARGE SCALE GENOMIC DNA]</scope>
    <source>
        <strain evidence="2">CCM 7435</strain>
    </source>
</reference>
<dbReference type="Pfam" id="PF13671">
    <property type="entry name" value="AAA_33"/>
    <property type="match status" value="1"/>
</dbReference>
<dbReference type="EMBL" id="JBHUHD010000001">
    <property type="protein sequence ID" value="MFD2141278.1"/>
    <property type="molecule type" value="Genomic_DNA"/>
</dbReference>
<protein>
    <submittedName>
        <fullName evidence="1">AAA family ATPase</fullName>
    </submittedName>
</protein>
<comment type="caution">
    <text evidence="1">The sequence shown here is derived from an EMBL/GenBank/DDBJ whole genome shotgun (WGS) entry which is preliminary data.</text>
</comment>
<dbReference type="RefSeq" id="WP_213350210.1">
    <property type="nucleotide sequence ID" value="NZ_JAHBGB010000002.1"/>
</dbReference>
<evidence type="ECO:0000313" key="1">
    <source>
        <dbReference type="EMBL" id="MFD2141278.1"/>
    </source>
</evidence>
<dbReference type="PANTHER" id="PTHR39206">
    <property type="entry name" value="SLL8004 PROTEIN"/>
    <property type="match status" value="1"/>
</dbReference>
<dbReference type="SUPFAM" id="SSF52540">
    <property type="entry name" value="P-loop containing nucleoside triphosphate hydrolases"/>
    <property type="match status" value="1"/>
</dbReference>
<accession>A0ABW4YYB6</accession>
<dbReference type="PANTHER" id="PTHR39206:SF1">
    <property type="entry name" value="SLL8004 PROTEIN"/>
    <property type="match status" value="1"/>
</dbReference>
<organism evidence="1 2">
    <name type="scientific">Ancylobacter oerskovii</name>
    <dbReference type="NCBI Taxonomy" id="459519"/>
    <lineage>
        <taxon>Bacteria</taxon>
        <taxon>Pseudomonadati</taxon>
        <taxon>Pseudomonadota</taxon>
        <taxon>Alphaproteobacteria</taxon>
        <taxon>Hyphomicrobiales</taxon>
        <taxon>Xanthobacteraceae</taxon>
        <taxon>Ancylobacter</taxon>
    </lineage>
</organism>